<dbReference type="CDD" id="cd02393">
    <property type="entry name" value="KH-I_PNPase"/>
    <property type="match status" value="1"/>
</dbReference>
<dbReference type="SUPFAM" id="SSF54791">
    <property type="entry name" value="Eukaryotic type KH-domain (KH-domain type I)"/>
    <property type="match status" value="1"/>
</dbReference>
<keyword evidence="3" id="KW-0694">RNA-binding</keyword>
<name>X1KGK0_9ZZZZ</name>
<gene>
    <name evidence="5" type="ORF">S06H3_10235</name>
</gene>
<dbReference type="PANTHER" id="PTHR11252:SF0">
    <property type="entry name" value="POLYRIBONUCLEOTIDE NUCLEOTIDYLTRANSFERASE 1, MITOCHONDRIAL"/>
    <property type="match status" value="1"/>
</dbReference>
<dbReference type="GO" id="GO:0005829">
    <property type="term" value="C:cytosol"/>
    <property type="evidence" value="ECO:0007669"/>
    <property type="project" value="TreeGrafter"/>
</dbReference>
<keyword evidence="1" id="KW-0808">Transferase</keyword>
<dbReference type="CDD" id="cd11364">
    <property type="entry name" value="RNase_PH_PNPase_2"/>
    <property type="match status" value="1"/>
</dbReference>
<dbReference type="InterPro" id="IPR004088">
    <property type="entry name" value="KH_dom_type_1"/>
</dbReference>
<accession>X1KGK0</accession>
<dbReference type="PANTHER" id="PTHR11252">
    <property type="entry name" value="POLYRIBONUCLEOTIDE NUCLEOTIDYLTRANSFERASE"/>
    <property type="match status" value="1"/>
</dbReference>
<dbReference type="SMART" id="SM00322">
    <property type="entry name" value="KH"/>
    <property type="match status" value="1"/>
</dbReference>
<dbReference type="Pfam" id="PF00013">
    <property type="entry name" value="KH_1"/>
    <property type="match status" value="1"/>
</dbReference>
<proteinExistence type="predicted"/>
<evidence type="ECO:0000256" key="3">
    <source>
        <dbReference type="ARBA" id="ARBA00022884"/>
    </source>
</evidence>
<dbReference type="GO" id="GO:0004654">
    <property type="term" value="F:polyribonucleotide nucleotidyltransferase activity"/>
    <property type="evidence" value="ECO:0007669"/>
    <property type="project" value="InterPro"/>
</dbReference>
<dbReference type="GO" id="GO:0000175">
    <property type="term" value="F:3'-5'-RNA exonuclease activity"/>
    <property type="evidence" value="ECO:0007669"/>
    <property type="project" value="TreeGrafter"/>
</dbReference>
<keyword evidence="2" id="KW-0548">Nucleotidyltransferase</keyword>
<evidence type="ECO:0000256" key="2">
    <source>
        <dbReference type="ARBA" id="ARBA00022695"/>
    </source>
</evidence>
<dbReference type="InterPro" id="IPR004087">
    <property type="entry name" value="KH_dom"/>
</dbReference>
<dbReference type="Gene3D" id="3.30.230.70">
    <property type="entry name" value="GHMP Kinase, N-terminal domain"/>
    <property type="match status" value="1"/>
</dbReference>
<dbReference type="PROSITE" id="PS50084">
    <property type="entry name" value="KH_TYPE_1"/>
    <property type="match status" value="1"/>
</dbReference>
<feature type="non-terminal residue" evidence="5">
    <location>
        <position position="274"/>
    </location>
</feature>
<protein>
    <recommendedName>
        <fullName evidence="4">K Homology domain-containing protein</fullName>
    </recommendedName>
</protein>
<dbReference type="InterPro" id="IPR012162">
    <property type="entry name" value="PNPase"/>
</dbReference>
<organism evidence="5">
    <name type="scientific">marine sediment metagenome</name>
    <dbReference type="NCBI Taxonomy" id="412755"/>
    <lineage>
        <taxon>unclassified sequences</taxon>
        <taxon>metagenomes</taxon>
        <taxon>ecological metagenomes</taxon>
    </lineage>
</organism>
<dbReference type="InterPro" id="IPR036345">
    <property type="entry name" value="ExoRNase_PH_dom2_sf"/>
</dbReference>
<feature type="non-terminal residue" evidence="5">
    <location>
        <position position="1"/>
    </location>
</feature>
<dbReference type="SUPFAM" id="SSF55666">
    <property type="entry name" value="Ribonuclease PH domain 2-like"/>
    <property type="match status" value="1"/>
</dbReference>
<dbReference type="FunFam" id="3.30.1370.10:FF:000001">
    <property type="entry name" value="Polyribonucleotide nucleotidyltransferase"/>
    <property type="match status" value="1"/>
</dbReference>
<feature type="domain" description="K Homology" evidence="4">
    <location>
        <begin position="188"/>
        <end position="253"/>
    </location>
</feature>
<dbReference type="InterPro" id="IPR001247">
    <property type="entry name" value="ExoRNase_PH_dom1"/>
</dbReference>
<dbReference type="AlphaFoldDB" id="X1KGK0"/>
<sequence length="274" mass="29557">DGLGIEETKRFIHHYNFPPFSSGEVKRLGSTSRREIGHGALAERALVPVLPNDEDFPYTIRLVSEVLSSNGSTSMASVCASSLSLMDAGIPIKRAVAGIAMGLITGDNGDYAILTDIEGLEDAYGDMDFKIAGTSEGITALQMDIKLKGVSLEILEKIISQSREARLFVLDKMQQTISSSRPEVSHYAPRMHKMTIDPEKIGAVIGSGGKTIRSIVEETKTTIDVNNDGTVLIGATDEEAARKAIEIIEGLTKEIEIGSIYTGKVTRLLSFVLL</sequence>
<evidence type="ECO:0000313" key="5">
    <source>
        <dbReference type="EMBL" id="GAI06162.1"/>
    </source>
</evidence>
<dbReference type="GO" id="GO:0006402">
    <property type="term" value="P:mRNA catabolic process"/>
    <property type="evidence" value="ECO:0007669"/>
    <property type="project" value="InterPro"/>
</dbReference>
<dbReference type="InterPro" id="IPR027408">
    <property type="entry name" value="PNPase/RNase_PH_dom_sf"/>
</dbReference>
<evidence type="ECO:0000259" key="4">
    <source>
        <dbReference type="SMART" id="SM00322"/>
    </source>
</evidence>
<dbReference type="EMBL" id="BARV01004704">
    <property type="protein sequence ID" value="GAI06162.1"/>
    <property type="molecule type" value="Genomic_DNA"/>
</dbReference>
<dbReference type="GO" id="GO:0003723">
    <property type="term" value="F:RNA binding"/>
    <property type="evidence" value="ECO:0007669"/>
    <property type="project" value="UniProtKB-KW"/>
</dbReference>
<evidence type="ECO:0000256" key="1">
    <source>
        <dbReference type="ARBA" id="ARBA00022679"/>
    </source>
</evidence>
<dbReference type="InterPro" id="IPR036612">
    <property type="entry name" value="KH_dom_type_1_sf"/>
</dbReference>
<comment type="caution">
    <text evidence="5">The sequence shown here is derived from an EMBL/GenBank/DDBJ whole genome shotgun (WGS) entry which is preliminary data.</text>
</comment>
<dbReference type="Gene3D" id="3.30.1370.10">
    <property type="entry name" value="K Homology domain, type 1"/>
    <property type="match status" value="1"/>
</dbReference>
<reference evidence="5" key="1">
    <citation type="journal article" date="2014" name="Front. Microbiol.">
        <title>High frequency of phylogenetically diverse reductive dehalogenase-homologous genes in deep subseafloor sedimentary metagenomes.</title>
        <authorList>
            <person name="Kawai M."/>
            <person name="Futagami T."/>
            <person name="Toyoda A."/>
            <person name="Takaki Y."/>
            <person name="Nishi S."/>
            <person name="Hori S."/>
            <person name="Arai W."/>
            <person name="Tsubouchi T."/>
            <person name="Morono Y."/>
            <person name="Uchiyama I."/>
            <person name="Ito T."/>
            <person name="Fujiyama A."/>
            <person name="Inagaki F."/>
            <person name="Takami H."/>
        </authorList>
    </citation>
    <scope>NUCLEOTIDE SEQUENCE</scope>
    <source>
        <strain evidence="5">Expedition CK06-06</strain>
    </source>
</reference>
<dbReference type="InterPro" id="IPR020568">
    <property type="entry name" value="Ribosomal_Su5_D2-typ_SF"/>
</dbReference>
<dbReference type="Pfam" id="PF01138">
    <property type="entry name" value="RNase_PH"/>
    <property type="match status" value="1"/>
</dbReference>
<dbReference type="SUPFAM" id="SSF54211">
    <property type="entry name" value="Ribosomal protein S5 domain 2-like"/>
    <property type="match status" value="1"/>
</dbReference>